<name>A0A1G7XEH5_PSEOR</name>
<reference evidence="1 2" key="1">
    <citation type="submission" date="2016-10" db="EMBL/GenBank/DDBJ databases">
        <authorList>
            <person name="de Groot N.N."/>
        </authorList>
    </citation>
    <scope>NUCLEOTIDE SEQUENCE [LARGE SCALE GENOMIC DNA]</scope>
    <source>
        <strain evidence="1 2">CGMCC 4.3143</strain>
    </source>
</reference>
<dbReference type="Gene3D" id="1.25.40.10">
    <property type="entry name" value="Tetratricopeptide repeat domain"/>
    <property type="match status" value="2"/>
</dbReference>
<dbReference type="InterPro" id="IPR011990">
    <property type="entry name" value="TPR-like_helical_dom_sf"/>
</dbReference>
<protein>
    <recommendedName>
        <fullName evidence="3">Tetratricopeptide repeat-containing protein</fullName>
    </recommendedName>
</protein>
<proteinExistence type="predicted"/>
<evidence type="ECO:0000313" key="1">
    <source>
        <dbReference type="EMBL" id="SDG81950.1"/>
    </source>
</evidence>
<keyword evidence="2" id="KW-1185">Reference proteome</keyword>
<evidence type="ECO:0008006" key="3">
    <source>
        <dbReference type="Google" id="ProtNLM"/>
    </source>
</evidence>
<gene>
    <name evidence="1" type="ORF">SAMN05216377_115157</name>
</gene>
<dbReference type="EMBL" id="FNBE01000015">
    <property type="protein sequence ID" value="SDG81950.1"/>
    <property type="molecule type" value="Genomic_DNA"/>
</dbReference>
<evidence type="ECO:0000313" key="2">
    <source>
        <dbReference type="Proteomes" id="UP000198967"/>
    </source>
</evidence>
<dbReference type="Proteomes" id="UP000198967">
    <property type="component" value="Unassembled WGS sequence"/>
</dbReference>
<sequence>MTTDGLRDDLLGRVEGRVERFASDREPSTVLDPAADAEARALLALTDWDPETGGTDLDAEIGLAAAWLYWCRAQAHGATADDEAEVDVAIAVALFTPLHADYRELLPPELCSLLEADDLPPSDPGMVRYHEHLASGDSAALDDAVDLLRVTAIREDAPRHWSNLCGAMRLRYLIREARADVDDAVDAGRRAVERSDPDDPELASRLSNLGSALLARHDGLGCGNGDHDGDPDSDLDGAVEALRGAVDHADHDDPQRPVFQANLAAVLSTRFAWSGRQDDIDQAVAICRSALAMGLPDDETLAAALSTLGATLRARHSTGDAISGPADLDEAVEVGKWSVQVAPGEPTALINLASTLSARFELGRDVTDLTRAEEAARDALAHAHTDASAARTARDTLSTVLQARFDQTGEPVVLDEAVDLLSADLDGLIHDGRGDDDGQTLDRQTPDRLLTASSAFLTRYEATGRIADLDDAVALAERAAAHTAAGHPLRRRALLATASVLQTRAALRGAPADLTAAIRAARAAFADGPRGRTEHVGVRTILAAVLLDEFEAGGGDTVLAEAMERLHEAMRRSDGTVDHALCLSSLSAALSIRFEVAGRPDDLHEAVRTGRLAVAETPETSWQRPLRLGTLAAALRTRYEAFGALDDLREAVERAREAVASAPPGSPARVGNLSTLSGALQTLWIGPGEDSGLDEAVASAREAVATTDPADRRLAGRLSNLASALQARAVAASATARGSASAADLDEAADVALRAVSAAAPGSLDHAGMLSNVARTLWLQYRARGTRSDLDAAIDAGRAAVGMTPPDHPDRTTYLHNLAEALADRSRGNPDDSDRADLDAALEAFGEAAAIATAPPIRRLFAARAAGRLAASTGRGEAAAANLAAAVRLIPAATWPGLDRPSQELNAASTEGVTGEAVAWALGCGTPTTALELCELGRSVLWTHSIDARVSPAALQVVAPGLAIRLAELSAARNRAAVATSGRL</sequence>
<accession>A0A1G7XEH5</accession>
<dbReference type="STRING" id="366584.SAMN05216377_115157"/>
<dbReference type="AlphaFoldDB" id="A0A1G7XEH5"/>
<organism evidence="1 2">
    <name type="scientific">Pseudonocardia oroxyli</name>
    <dbReference type="NCBI Taxonomy" id="366584"/>
    <lineage>
        <taxon>Bacteria</taxon>
        <taxon>Bacillati</taxon>
        <taxon>Actinomycetota</taxon>
        <taxon>Actinomycetes</taxon>
        <taxon>Pseudonocardiales</taxon>
        <taxon>Pseudonocardiaceae</taxon>
        <taxon>Pseudonocardia</taxon>
    </lineage>
</organism>